<evidence type="ECO:0000313" key="1">
    <source>
        <dbReference type="EMBL" id="MFC3551076.1"/>
    </source>
</evidence>
<reference evidence="2" key="1">
    <citation type="journal article" date="2019" name="Int. J. Syst. Evol. Microbiol.">
        <title>The Global Catalogue of Microorganisms (GCM) 10K type strain sequencing project: providing services to taxonomists for standard genome sequencing and annotation.</title>
        <authorList>
            <consortium name="The Broad Institute Genomics Platform"/>
            <consortium name="The Broad Institute Genome Sequencing Center for Infectious Disease"/>
            <person name="Wu L."/>
            <person name="Ma J."/>
        </authorList>
    </citation>
    <scope>NUCLEOTIDE SEQUENCE [LARGE SCALE GENOMIC DNA]</scope>
    <source>
        <strain evidence="2">KCTC 42875</strain>
    </source>
</reference>
<evidence type="ECO:0008006" key="3">
    <source>
        <dbReference type="Google" id="ProtNLM"/>
    </source>
</evidence>
<proteinExistence type="predicted"/>
<name>A0ABV7RN66_9GAMM</name>
<dbReference type="RefSeq" id="WP_386758828.1">
    <property type="nucleotide sequence ID" value="NZ_JBHRXK010000003.1"/>
</dbReference>
<accession>A0ABV7RN66</accession>
<dbReference type="Proteomes" id="UP001595740">
    <property type="component" value="Unassembled WGS sequence"/>
</dbReference>
<sequence length="224" mass="23668">MPLKFPFAIVMALITTPVGDARAGASLLVDDAAITPAGHCQVEAWARAYAPGQELTAVPACNLAGTEFGLGLSQYAHPSHGPIASLGLKHLLRDFDTHDWGLGVSLATTWNGAHNHGEGWALNVPASVALDPQRRTVLHANLGWSEPRNGPDALTGGLGIEHVLAAEWTLLAEAFGDHRGGFTAQLGVRRALNDRASLDLMLGHQDGMKHAPWLTVGLNVLLPN</sequence>
<comment type="caution">
    <text evidence="1">The sequence shown here is derived from an EMBL/GenBank/DDBJ whole genome shotgun (WGS) entry which is preliminary data.</text>
</comment>
<keyword evidence="2" id="KW-1185">Reference proteome</keyword>
<protein>
    <recommendedName>
        <fullName evidence="3">Transporter</fullName>
    </recommendedName>
</protein>
<gene>
    <name evidence="1" type="ORF">ACFOLC_08590</name>
</gene>
<organism evidence="1 2">
    <name type="scientific">Lysobacter cavernae</name>
    <dbReference type="NCBI Taxonomy" id="1685901"/>
    <lineage>
        <taxon>Bacteria</taxon>
        <taxon>Pseudomonadati</taxon>
        <taxon>Pseudomonadota</taxon>
        <taxon>Gammaproteobacteria</taxon>
        <taxon>Lysobacterales</taxon>
        <taxon>Lysobacteraceae</taxon>
        <taxon>Lysobacter</taxon>
    </lineage>
</organism>
<evidence type="ECO:0000313" key="2">
    <source>
        <dbReference type="Proteomes" id="UP001595740"/>
    </source>
</evidence>
<dbReference type="EMBL" id="JBHRXK010000003">
    <property type="protein sequence ID" value="MFC3551076.1"/>
    <property type="molecule type" value="Genomic_DNA"/>
</dbReference>